<feature type="compositionally biased region" description="Basic and acidic residues" evidence="1">
    <location>
        <begin position="234"/>
        <end position="243"/>
    </location>
</feature>
<reference evidence="2" key="1">
    <citation type="submission" date="2022-01" db="EMBL/GenBank/DDBJ databases">
        <authorList>
            <person name="Braso-Vives M."/>
        </authorList>
    </citation>
    <scope>NUCLEOTIDE SEQUENCE</scope>
</reference>
<dbReference type="AlphaFoldDB" id="A0A8K0A4N4"/>
<dbReference type="Proteomes" id="UP000838412">
    <property type="component" value="Chromosome 7"/>
</dbReference>
<organism evidence="2 3">
    <name type="scientific">Branchiostoma lanceolatum</name>
    <name type="common">Common lancelet</name>
    <name type="synonym">Amphioxus lanceolatum</name>
    <dbReference type="NCBI Taxonomy" id="7740"/>
    <lineage>
        <taxon>Eukaryota</taxon>
        <taxon>Metazoa</taxon>
        <taxon>Chordata</taxon>
        <taxon>Cephalochordata</taxon>
        <taxon>Leptocardii</taxon>
        <taxon>Amphioxiformes</taxon>
        <taxon>Branchiostomatidae</taxon>
        <taxon>Branchiostoma</taxon>
    </lineage>
</organism>
<feature type="compositionally biased region" description="Polar residues" evidence="1">
    <location>
        <begin position="224"/>
        <end position="233"/>
    </location>
</feature>
<name>A0A8K0A4N4_BRALA</name>
<accession>A0A8K0A4N4</accession>
<sequence>MTVKMDFSQQQALLKERQRQYQESLGAEMEHSSLYGFRVPSRLPLCSTTSMDVNVSDLEDLSLDDMSNPGSLGTDDLEYDLDDADVFEIVDYEETDFEQGEGDNAEAGGTACCQQADRQVPRAGPVVKNAALNSAVLPASVTATNFSQTPASLTQSALSRTSSDQSGNISQQLDLPQNTCHRADQCEGAIHNEGVRSNQSAEACQHGQLNCRIQLDNREAILQNPTADMNTNRLLEKETKPGY</sequence>
<evidence type="ECO:0000313" key="3">
    <source>
        <dbReference type="Proteomes" id="UP000838412"/>
    </source>
</evidence>
<keyword evidence="3" id="KW-1185">Reference proteome</keyword>
<evidence type="ECO:0000256" key="1">
    <source>
        <dbReference type="SAM" id="MobiDB-lite"/>
    </source>
</evidence>
<dbReference type="OrthoDB" id="10024589at2759"/>
<gene>
    <name evidence="2" type="primary">Hypp3990</name>
    <name evidence="2" type="ORF">BLAG_LOCUS21610</name>
</gene>
<evidence type="ECO:0000313" key="2">
    <source>
        <dbReference type="EMBL" id="CAH1268793.1"/>
    </source>
</evidence>
<feature type="region of interest" description="Disordered" evidence="1">
    <location>
        <begin position="224"/>
        <end position="243"/>
    </location>
</feature>
<proteinExistence type="predicted"/>
<protein>
    <submittedName>
        <fullName evidence="2">Hypp3990 protein</fullName>
    </submittedName>
</protein>
<dbReference type="EMBL" id="OV696692">
    <property type="protein sequence ID" value="CAH1268793.1"/>
    <property type="molecule type" value="Genomic_DNA"/>
</dbReference>